<accession>A0A8C6VT55</accession>
<dbReference type="Ensembl" id="ENSNNAT00000009232.1">
    <property type="protein sequence ID" value="ENSNNAP00000008802.1"/>
    <property type="gene ID" value="ENSNNAG00000005914.1"/>
</dbReference>
<evidence type="ECO:0000313" key="7">
    <source>
        <dbReference type="Ensembl" id="ENSNNAP00000008802.1"/>
    </source>
</evidence>
<dbReference type="Gene3D" id="2.60.40.10">
    <property type="entry name" value="Immunoglobulins"/>
    <property type="match status" value="1"/>
</dbReference>
<sequence>YFPSEITCSAGILPSANLMGQSVDQTFGLVTLTEGQTVSLSCSYEAQYRGEFDTYWYIQHPSQPLKYLLDSSVNEAQEFQATHIPHGNKHEGTFNMQKPAIQLNDTAAYFCAFRDTV</sequence>
<dbReference type="InterPro" id="IPR007110">
    <property type="entry name" value="Ig-like_dom"/>
</dbReference>
<dbReference type="OrthoDB" id="8947657at2759"/>
<reference evidence="7" key="2">
    <citation type="submission" date="2025-09" db="UniProtKB">
        <authorList>
            <consortium name="Ensembl"/>
        </authorList>
    </citation>
    <scope>IDENTIFICATION</scope>
</reference>
<dbReference type="AlphaFoldDB" id="A0A8C6VT55"/>
<keyword evidence="4" id="KW-0393">Immunoglobulin domain</keyword>
<dbReference type="Proteomes" id="UP000694559">
    <property type="component" value="Unplaced"/>
</dbReference>
<protein>
    <recommendedName>
        <fullName evidence="6">Ig-like domain-containing protein</fullName>
    </recommendedName>
</protein>
<dbReference type="PROSITE" id="PS50835">
    <property type="entry name" value="IG_LIKE"/>
    <property type="match status" value="1"/>
</dbReference>
<keyword evidence="8" id="KW-1185">Reference proteome</keyword>
<evidence type="ECO:0000259" key="6">
    <source>
        <dbReference type="PROSITE" id="PS50835"/>
    </source>
</evidence>
<keyword evidence="5" id="KW-0391">Immunity</keyword>
<dbReference type="PANTHER" id="PTHR19367:SF18">
    <property type="entry name" value="T CELL RECEPTOR ALPHA VARIABLE 16"/>
    <property type="match status" value="1"/>
</dbReference>
<dbReference type="InterPro" id="IPR036179">
    <property type="entry name" value="Ig-like_dom_sf"/>
</dbReference>
<evidence type="ECO:0000256" key="4">
    <source>
        <dbReference type="ARBA" id="ARBA00023319"/>
    </source>
</evidence>
<reference evidence="7" key="1">
    <citation type="submission" date="2025-08" db="UniProtKB">
        <authorList>
            <consortium name="Ensembl"/>
        </authorList>
    </citation>
    <scope>IDENTIFICATION</scope>
</reference>
<evidence type="ECO:0000256" key="1">
    <source>
        <dbReference type="ARBA" id="ARBA00022729"/>
    </source>
</evidence>
<keyword evidence="5" id="KW-1279">T cell receptor</keyword>
<dbReference type="GeneTree" id="ENSGT00960000189462"/>
<dbReference type="SUPFAM" id="SSF48726">
    <property type="entry name" value="Immunoglobulin"/>
    <property type="match status" value="1"/>
</dbReference>
<evidence type="ECO:0000256" key="5">
    <source>
        <dbReference type="ARBA" id="ARBA00043266"/>
    </source>
</evidence>
<dbReference type="Pfam" id="PF07686">
    <property type="entry name" value="V-set"/>
    <property type="match status" value="1"/>
</dbReference>
<dbReference type="InterPro" id="IPR051287">
    <property type="entry name" value="TCR_variable_region"/>
</dbReference>
<dbReference type="OMA" id="HGNKHEG"/>
<dbReference type="PANTHER" id="PTHR19367">
    <property type="entry name" value="T-CELL RECEPTOR ALPHA CHAIN V REGION"/>
    <property type="match status" value="1"/>
</dbReference>
<keyword evidence="2" id="KW-1064">Adaptive immunity</keyword>
<evidence type="ECO:0000256" key="3">
    <source>
        <dbReference type="ARBA" id="ARBA00023170"/>
    </source>
</evidence>
<proteinExistence type="predicted"/>
<organism evidence="7 8">
    <name type="scientific">Naja naja</name>
    <name type="common">Indian cobra</name>
    <dbReference type="NCBI Taxonomy" id="35670"/>
    <lineage>
        <taxon>Eukaryota</taxon>
        <taxon>Metazoa</taxon>
        <taxon>Chordata</taxon>
        <taxon>Craniata</taxon>
        <taxon>Vertebrata</taxon>
        <taxon>Euteleostomi</taxon>
        <taxon>Lepidosauria</taxon>
        <taxon>Squamata</taxon>
        <taxon>Bifurcata</taxon>
        <taxon>Unidentata</taxon>
        <taxon>Episquamata</taxon>
        <taxon>Toxicofera</taxon>
        <taxon>Serpentes</taxon>
        <taxon>Colubroidea</taxon>
        <taxon>Elapidae</taxon>
        <taxon>Elapinae</taxon>
        <taxon>Naja</taxon>
    </lineage>
</organism>
<evidence type="ECO:0000313" key="8">
    <source>
        <dbReference type="Proteomes" id="UP000694559"/>
    </source>
</evidence>
<dbReference type="InterPro" id="IPR013783">
    <property type="entry name" value="Ig-like_fold"/>
</dbReference>
<dbReference type="InterPro" id="IPR013106">
    <property type="entry name" value="Ig_V-set"/>
</dbReference>
<evidence type="ECO:0000256" key="2">
    <source>
        <dbReference type="ARBA" id="ARBA00023130"/>
    </source>
</evidence>
<keyword evidence="3" id="KW-0675">Receptor</keyword>
<name>A0A8C6VT55_NAJNA</name>
<feature type="domain" description="Ig-like" evidence="6">
    <location>
        <begin position="14"/>
        <end position="117"/>
    </location>
</feature>
<dbReference type="GO" id="GO:0002250">
    <property type="term" value="P:adaptive immune response"/>
    <property type="evidence" value="ECO:0007669"/>
    <property type="project" value="UniProtKB-KW"/>
</dbReference>
<keyword evidence="1" id="KW-0732">Signal</keyword>
<dbReference type="GO" id="GO:0042101">
    <property type="term" value="C:T cell receptor complex"/>
    <property type="evidence" value="ECO:0007669"/>
    <property type="project" value="UniProtKB-KW"/>
</dbReference>